<protein>
    <submittedName>
        <fullName evidence="9">Type VII secretion-associated serine protease mycosin</fullName>
    </submittedName>
</protein>
<evidence type="ECO:0000256" key="2">
    <source>
        <dbReference type="ARBA" id="ARBA00022670"/>
    </source>
</evidence>
<feature type="compositionally biased region" description="Pro residues" evidence="6">
    <location>
        <begin position="393"/>
        <end position="403"/>
    </location>
</feature>
<feature type="region of interest" description="Disordered" evidence="6">
    <location>
        <begin position="379"/>
        <end position="403"/>
    </location>
</feature>
<dbReference type="AlphaFoldDB" id="A0A3N2C176"/>
<reference evidence="9 10" key="1">
    <citation type="submission" date="2018-11" db="EMBL/GenBank/DDBJ databases">
        <title>Sequencing the genomes of 1000 actinobacteria strains.</title>
        <authorList>
            <person name="Klenk H.-P."/>
        </authorList>
    </citation>
    <scope>NUCLEOTIDE SEQUENCE [LARGE SCALE GENOMIC DNA]</scope>
    <source>
        <strain evidence="9 10">DSM 14012</strain>
    </source>
</reference>
<evidence type="ECO:0000313" key="10">
    <source>
        <dbReference type="Proteomes" id="UP000266915"/>
    </source>
</evidence>
<evidence type="ECO:0000259" key="8">
    <source>
        <dbReference type="Pfam" id="PF00082"/>
    </source>
</evidence>
<dbReference type="RefSeq" id="WP_085510465.1">
    <property type="nucleotide sequence ID" value="NZ_FXAP01000001.1"/>
</dbReference>
<dbReference type="PROSITE" id="PS00137">
    <property type="entry name" value="SUBTILASE_HIS"/>
    <property type="match status" value="1"/>
</dbReference>
<proteinExistence type="inferred from homology"/>
<feature type="transmembrane region" description="Helical" evidence="7">
    <location>
        <begin position="423"/>
        <end position="447"/>
    </location>
</feature>
<feature type="domain" description="Peptidase S8/S53" evidence="8">
    <location>
        <begin position="86"/>
        <end position="346"/>
    </location>
</feature>
<dbReference type="EMBL" id="RKHL01000001">
    <property type="protein sequence ID" value="ROR81255.1"/>
    <property type="molecule type" value="Genomic_DNA"/>
</dbReference>
<keyword evidence="7" id="KW-0812">Transmembrane</keyword>
<evidence type="ECO:0000256" key="4">
    <source>
        <dbReference type="ARBA" id="ARBA00022825"/>
    </source>
</evidence>
<dbReference type="PROSITE" id="PS00138">
    <property type="entry name" value="SUBTILASE_SER"/>
    <property type="match status" value="1"/>
</dbReference>
<keyword evidence="10" id="KW-1185">Reference proteome</keyword>
<accession>A0A3N2C176</accession>
<dbReference type="InterPro" id="IPR022398">
    <property type="entry name" value="Peptidase_S8_His-AS"/>
</dbReference>
<dbReference type="GO" id="GO:0006508">
    <property type="term" value="P:proteolysis"/>
    <property type="evidence" value="ECO:0007669"/>
    <property type="project" value="UniProtKB-KW"/>
</dbReference>
<evidence type="ECO:0000256" key="1">
    <source>
        <dbReference type="ARBA" id="ARBA00011073"/>
    </source>
</evidence>
<evidence type="ECO:0000256" key="5">
    <source>
        <dbReference type="PROSITE-ProRule" id="PRU01240"/>
    </source>
</evidence>
<keyword evidence="4 5" id="KW-0720">Serine protease</keyword>
<evidence type="ECO:0000256" key="7">
    <source>
        <dbReference type="SAM" id="Phobius"/>
    </source>
</evidence>
<feature type="active site" description="Charge relay system" evidence="5">
    <location>
        <position position="134"/>
    </location>
</feature>
<feature type="compositionally biased region" description="Gly residues" evidence="6">
    <location>
        <begin position="1"/>
        <end position="10"/>
    </location>
</feature>
<organism evidence="9 10">
    <name type="scientific">Plantibacter flavus</name>
    <dbReference type="NCBI Taxonomy" id="150123"/>
    <lineage>
        <taxon>Bacteria</taxon>
        <taxon>Bacillati</taxon>
        <taxon>Actinomycetota</taxon>
        <taxon>Actinomycetes</taxon>
        <taxon>Micrococcales</taxon>
        <taxon>Microbacteriaceae</taxon>
        <taxon>Plantibacter</taxon>
    </lineage>
</organism>
<dbReference type="PANTHER" id="PTHR43806:SF11">
    <property type="entry name" value="CEREVISIN-RELATED"/>
    <property type="match status" value="1"/>
</dbReference>
<keyword evidence="7" id="KW-1133">Transmembrane helix</keyword>
<feature type="region of interest" description="Disordered" evidence="6">
    <location>
        <begin position="1"/>
        <end position="34"/>
    </location>
</feature>
<dbReference type="InterPro" id="IPR015500">
    <property type="entry name" value="Peptidase_S8_subtilisin-rel"/>
</dbReference>
<evidence type="ECO:0000313" key="9">
    <source>
        <dbReference type="EMBL" id="ROR81255.1"/>
    </source>
</evidence>
<feature type="active site" description="Charge relay system" evidence="5">
    <location>
        <position position="95"/>
    </location>
</feature>
<dbReference type="Pfam" id="PF00082">
    <property type="entry name" value="Peptidase_S8"/>
    <property type="match status" value="1"/>
</dbReference>
<feature type="active site" description="Charge relay system" evidence="5">
    <location>
        <position position="298"/>
    </location>
</feature>
<dbReference type="PANTHER" id="PTHR43806">
    <property type="entry name" value="PEPTIDASE S8"/>
    <property type="match status" value="1"/>
</dbReference>
<dbReference type="InterPro" id="IPR000209">
    <property type="entry name" value="Peptidase_S8/S53_dom"/>
</dbReference>
<keyword evidence="7" id="KW-0472">Membrane</keyword>
<name>A0A3N2C176_9MICO</name>
<comment type="caution">
    <text evidence="9">The sequence shown here is derived from an EMBL/GenBank/DDBJ whole genome shotgun (WGS) entry which is preliminary data.</text>
</comment>
<sequence>MRGRPGGAGIGPARDGGRLWGSDGPRRGDRRRPRGLRGALSALSTVLLAFLLVGTQALPASADTVRDMQYWLGDYGFTTAWEKTKGAGVTVAVIDTGIASGPAELTGAVAGGVDVSGLGSPDGRTPVGSEGSEHGTLVASMIAGRGRTGGAGVIGVAPEARLLSVSVGFGSDGSAVIPWDDQIATAVRWAVDNGADVINMSLTRNSLDWPTSWDDAFLYAFSHDVVVVAAAGNRGSGTVEVGAPATIPGVLTVAGVDRTGSASFDASSQGITIAVAAPSEQLVGVTPAGSYVQWQGTSGAAPIVSGLVALVRSAWPELSAADAIKRVTATAKQVGDSAQSPIYGAGLIDAAKAVSGTVGPAATSPEQQLSDWITLYRRAPQVPDPDPGAEQPSPTPEPIPPAIPENEAVEVRANPFLPTPSTLLYGSLPLALLLGTGSLVTLGVIGATRHFKRVLQK</sequence>
<evidence type="ECO:0000256" key="6">
    <source>
        <dbReference type="SAM" id="MobiDB-lite"/>
    </source>
</evidence>
<feature type="transmembrane region" description="Helical" evidence="7">
    <location>
        <begin position="36"/>
        <end position="58"/>
    </location>
</feature>
<dbReference type="PROSITE" id="PS51892">
    <property type="entry name" value="SUBTILASE"/>
    <property type="match status" value="1"/>
</dbReference>
<dbReference type="SUPFAM" id="SSF52743">
    <property type="entry name" value="Subtilisin-like"/>
    <property type="match status" value="1"/>
</dbReference>
<gene>
    <name evidence="9" type="ORF">EDD42_1310</name>
</gene>
<dbReference type="InterPro" id="IPR023828">
    <property type="entry name" value="Peptidase_S8_Ser-AS"/>
</dbReference>
<keyword evidence="2 5" id="KW-0645">Protease</keyword>
<comment type="similarity">
    <text evidence="1 5">Belongs to the peptidase S8 family.</text>
</comment>
<dbReference type="Gene3D" id="3.40.50.200">
    <property type="entry name" value="Peptidase S8/S53 domain"/>
    <property type="match status" value="1"/>
</dbReference>
<keyword evidence="3 5" id="KW-0378">Hydrolase</keyword>
<dbReference type="PRINTS" id="PR00723">
    <property type="entry name" value="SUBTILISIN"/>
</dbReference>
<dbReference type="InterPro" id="IPR036852">
    <property type="entry name" value="Peptidase_S8/S53_dom_sf"/>
</dbReference>
<dbReference type="Proteomes" id="UP000266915">
    <property type="component" value="Unassembled WGS sequence"/>
</dbReference>
<dbReference type="GO" id="GO:0004252">
    <property type="term" value="F:serine-type endopeptidase activity"/>
    <property type="evidence" value="ECO:0007669"/>
    <property type="project" value="UniProtKB-UniRule"/>
</dbReference>
<dbReference type="InterPro" id="IPR050131">
    <property type="entry name" value="Peptidase_S8_subtilisin-like"/>
</dbReference>
<evidence type="ECO:0000256" key="3">
    <source>
        <dbReference type="ARBA" id="ARBA00022801"/>
    </source>
</evidence>